<keyword evidence="3" id="KW-1185">Reference proteome</keyword>
<dbReference type="Proteomes" id="UP000277204">
    <property type="component" value="Unassembled WGS sequence"/>
</dbReference>
<accession>A0A183NC79</accession>
<reference evidence="2 3" key="1">
    <citation type="submission" date="2018-11" db="EMBL/GenBank/DDBJ databases">
        <authorList>
            <consortium name="Pathogen Informatics"/>
        </authorList>
    </citation>
    <scope>NUCLEOTIDE SEQUENCE [LARGE SCALE GENOMIC DNA]</scope>
    <source>
        <strain evidence="2 3">Zambia</strain>
    </source>
</reference>
<sequence>MKQPYHTTKKLAGKYIVNQRDRSRTKKAGQSLKFNNSGTDG</sequence>
<protein>
    <submittedName>
        <fullName evidence="2">Uncharacterized protein</fullName>
    </submittedName>
</protein>
<evidence type="ECO:0000256" key="1">
    <source>
        <dbReference type="SAM" id="MobiDB-lite"/>
    </source>
</evidence>
<organism evidence="2 3">
    <name type="scientific">Schistosoma margrebowiei</name>
    <dbReference type="NCBI Taxonomy" id="48269"/>
    <lineage>
        <taxon>Eukaryota</taxon>
        <taxon>Metazoa</taxon>
        <taxon>Spiralia</taxon>
        <taxon>Lophotrochozoa</taxon>
        <taxon>Platyhelminthes</taxon>
        <taxon>Trematoda</taxon>
        <taxon>Digenea</taxon>
        <taxon>Strigeidida</taxon>
        <taxon>Schistosomatoidea</taxon>
        <taxon>Schistosomatidae</taxon>
        <taxon>Schistosoma</taxon>
    </lineage>
</organism>
<proteinExistence type="predicted"/>
<evidence type="ECO:0000313" key="3">
    <source>
        <dbReference type="Proteomes" id="UP000277204"/>
    </source>
</evidence>
<dbReference type="EMBL" id="UZAI01022023">
    <property type="protein sequence ID" value="VDP57119.1"/>
    <property type="molecule type" value="Genomic_DNA"/>
</dbReference>
<name>A0A183NC79_9TREM</name>
<feature type="compositionally biased region" description="Polar residues" evidence="1">
    <location>
        <begin position="32"/>
        <end position="41"/>
    </location>
</feature>
<dbReference type="AlphaFoldDB" id="A0A183NC79"/>
<feature type="region of interest" description="Disordered" evidence="1">
    <location>
        <begin position="1"/>
        <end position="41"/>
    </location>
</feature>
<evidence type="ECO:0000313" key="2">
    <source>
        <dbReference type="EMBL" id="VDP57119.1"/>
    </source>
</evidence>
<gene>
    <name evidence="2" type="ORF">SMRZ_LOCUS25904</name>
</gene>